<dbReference type="EMBL" id="CP007806">
    <property type="protein sequence ID" value="AIG27054.1"/>
    <property type="molecule type" value="Genomic_DNA"/>
</dbReference>
<dbReference type="HOGENOM" id="CLU_2631233_0_0_9"/>
<dbReference type="Proteomes" id="UP000005850">
    <property type="component" value="Chromosome"/>
</dbReference>
<accession>A0A075R5B9</accession>
<keyword evidence="2" id="KW-1185">Reference proteome</keyword>
<dbReference type="AlphaFoldDB" id="A0A075R5B9"/>
<organism evidence="1 2">
    <name type="scientific">Brevibacillus laterosporus LMG 15441</name>
    <dbReference type="NCBI Taxonomy" id="1042163"/>
    <lineage>
        <taxon>Bacteria</taxon>
        <taxon>Bacillati</taxon>
        <taxon>Bacillota</taxon>
        <taxon>Bacilli</taxon>
        <taxon>Bacillales</taxon>
        <taxon>Paenibacillaceae</taxon>
        <taxon>Brevibacillus</taxon>
    </lineage>
</organism>
<gene>
    <name evidence="1" type="ORF">BRLA_c027350</name>
</gene>
<proteinExistence type="predicted"/>
<sequence length="77" mass="8599">MGLCRFFWRFFGGNPYIPPLRNACNRFHNVDTNITTTAGEIVIFVVEVGSDFIRGIDANNHIVLVPYSAVLAVRVAD</sequence>
<dbReference type="KEGG" id="blr:BRLA_c027350"/>
<protein>
    <submittedName>
        <fullName evidence="1">Uncharacterized protein</fullName>
    </submittedName>
</protein>
<name>A0A075R5B9_BRELA</name>
<evidence type="ECO:0000313" key="1">
    <source>
        <dbReference type="EMBL" id="AIG27054.1"/>
    </source>
</evidence>
<reference evidence="1 2" key="1">
    <citation type="journal article" date="2011" name="J. Bacteriol.">
        <title>Genome sequence of Brevibacillus laterosporus LMG 15441, a pathogen of invertebrates.</title>
        <authorList>
            <person name="Djukic M."/>
            <person name="Poehlein A."/>
            <person name="Thurmer A."/>
            <person name="Daniel R."/>
        </authorList>
    </citation>
    <scope>NUCLEOTIDE SEQUENCE [LARGE SCALE GENOMIC DNA]</scope>
    <source>
        <strain evidence="1 2">LMG 15441</strain>
    </source>
</reference>
<evidence type="ECO:0000313" key="2">
    <source>
        <dbReference type="Proteomes" id="UP000005850"/>
    </source>
</evidence>
<dbReference type="RefSeq" id="WP_003336110.1">
    <property type="nucleotide sequence ID" value="NZ_CP007806.1"/>
</dbReference>